<feature type="domain" description="PHD-type" evidence="7">
    <location>
        <begin position="121"/>
        <end position="181"/>
    </location>
</feature>
<evidence type="ECO:0000256" key="2">
    <source>
        <dbReference type="ARBA" id="ARBA00022771"/>
    </source>
</evidence>
<keyword evidence="3" id="KW-0862">Zinc</keyword>
<dbReference type="CDD" id="cd15561">
    <property type="entry name" value="PHD1_PHF14"/>
    <property type="match status" value="1"/>
</dbReference>
<dbReference type="GO" id="GO:0006357">
    <property type="term" value="P:regulation of transcription by RNA polymerase II"/>
    <property type="evidence" value="ECO:0007669"/>
    <property type="project" value="TreeGrafter"/>
</dbReference>
<dbReference type="Pfam" id="PF13832">
    <property type="entry name" value="zf-HC5HC2H_2"/>
    <property type="match status" value="1"/>
</dbReference>
<dbReference type="OrthoDB" id="336088at2759"/>
<dbReference type="CDD" id="cd15563">
    <property type="entry name" value="PHD3_PHF14"/>
    <property type="match status" value="1"/>
</dbReference>
<protein>
    <submittedName>
        <fullName evidence="10">PHD finger protein 14 isoform X1</fullName>
    </submittedName>
</protein>
<dbReference type="InterPro" id="IPR050701">
    <property type="entry name" value="Histone_Mod_Regulator"/>
</dbReference>
<feature type="domain" description="PHD-type" evidence="7">
    <location>
        <begin position="572"/>
        <end position="626"/>
    </location>
</feature>
<feature type="region of interest" description="Disordered" evidence="6">
    <location>
        <begin position="650"/>
        <end position="701"/>
    </location>
</feature>
<dbReference type="KEGG" id="dqu:106743907"/>
<feature type="compositionally biased region" description="Low complexity" evidence="6">
    <location>
        <begin position="663"/>
        <end position="678"/>
    </location>
</feature>
<name>A0A6P3X738_DINQU</name>
<feature type="compositionally biased region" description="Basic residues" evidence="6">
    <location>
        <begin position="746"/>
        <end position="757"/>
    </location>
</feature>
<dbReference type="InterPro" id="IPR019786">
    <property type="entry name" value="Zinc_finger_PHD-type_CS"/>
</dbReference>
<keyword evidence="1" id="KW-0479">Metal-binding</keyword>
<feature type="compositionally biased region" description="Basic residues" evidence="6">
    <location>
        <begin position="767"/>
        <end position="776"/>
    </location>
</feature>
<gene>
    <name evidence="10" type="primary">LOC106743907</name>
</gene>
<dbReference type="AlphaFoldDB" id="A0A6P3X738"/>
<dbReference type="PROSITE" id="PS50016">
    <property type="entry name" value="ZF_PHD_2"/>
    <property type="match status" value="3"/>
</dbReference>
<keyword evidence="2 4" id="KW-0863">Zinc-finger</keyword>
<feature type="domain" description="PHD-type" evidence="8">
    <location>
        <begin position="184"/>
        <end position="302"/>
    </location>
</feature>
<dbReference type="SMART" id="SM00249">
    <property type="entry name" value="PHD"/>
    <property type="match status" value="4"/>
</dbReference>
<evidence type="ECO:0000313" key="9">
    <source>
        <dbReference type="Proteomes" id="UP000515204"/>
    </source>
</evidence>
<proteinExistence type="predicted"/>
<dbReference type="InterPro" id="IPR001965">
    <property type="entry name" value="Znf_PHD"/>
</dbReference>
<evidence type="ECO:0000256" key="6">
    <source>
        <dbReference type="SAM" id="MobiDB-lite"/>
    </source>
</evidence>
<dbReference type="GeneID" id="106743907"/>
<reference evidence="10" key="1">
    <citation type="submission" date="2025-08" db="UniProtKB">
        <authorList>
            <consortium name="RefSeq"/>
        </authorList>
    </citation>
    <scope>IDENTIFICATION</scope>
</reference>
<evidence type="ECO:0000313" key="10">
    <source>
        <dbReference type="RefSeq" id="XP_014473699.1"/>
    </source>
</evidence>
<sequence length="933" mass="103867">MSQDDVGFLYKTMIERDPKKRKVKPVESAQQSLLDFDLGESSDDSDFRIEDHSEESDDDSVDSNDVGKEEEAESEESDDDLLEDPLLGGKHNANLTVGDVMEQARQQALKSSIFEEKLNKLLICCGCLGDRSDDTNEIVECDGCGVSVHEGCYGVSDVESFSSTDSLCQSAPWFCEACSAGIEDPSCELCPNKGGIFKETDVGKWVHLVCALYVPGVAFGEVDRLTSVTLFEMQYTKWGAKQCSLCEDSRYARTGVCIECDAGLCHTYFHVTCAQREGLLSEAHSEEVDQADPFYAHCKLHSDKSLVRRRRRNFLAFQLRVQQRQQMLKQPNHLDTDEHRRIERKLGKHRHKYLAHKASRQPPWVPTQKMPRLLTTSASACRQLARKAELMDVDTTALEAQEAQVVALVDVRKKWHIAPAFSVEFIGYYLDRNLRMTSMKRRLQELLDINSQLLNEEQKIERKYKEVKKDKEERVRMNTTLKEKIEMYHLVLKNAGYTKPLPLLADLLTKPKIAPTLGTGTGGTLGVPTAAALKMGVGFPLTMGKGAEGAREGRVLSSQAQEQNHKGELTLRHQCGICRRSTNQHLLAKCDTCHLHYHLSCLSPPLSRMPKKTRLMGWQCSECDKESSGSEVEHVDTSAPRKLRHCKDDANMTLTPPQETSATLSTPTTSKNSSSSVTNVAVPDTPTTPKLTIKPMGPQPTAVEPAQAAESAYNQQSVNNITITRAGSPEYMVASADGTESVSQRSGKKRRREKHKRYTPDPITGVKQRKRKHKRKSLDIENPEVQSQPEVHRRITIKIKPIPRPEGEVASESSPQMFVATSTSTEITLPPPPLPPPAASVPPPPPPPPVNASVNSSSRWPTGTAKRGKDTDLLTQCKVCDTPGTNQNLVMCDECKKCYHFTCLDPPVKKSPKRRGYSWHCADCDPSASESET</sequence>
<feature type="compositionally biased region" description="Polar residues" evidence="6">
    <location>
        <begin position="652"/>
        <end position="662"/>
    </location>
</feature>
<evidence type="ECO:0000256" key="5">
    <source>
        <dbReference type="SAM" id="Coils"/>
    </source>
</evidence>
<dbReference type="Gene3D" id="3.30.40.10">
    <property type="entry name" value="Zinc/RING finger domain, C3HC4 (zinc finger)"/>
    <property type="match status" value="3"/>
</dbReference>
<feature type="compositionally biased region" description="Acidic residues" evidence="6">
    <location>
        <begin position="52"/>
        <end position="83"/>
    </location>
</feature>
<dbReference type="PROSITE" id="PS51805">
    <property type="entry name" value="EPHD"/>
    <property type="match status" value="1"/>
</dbReference>
<evidence type="ECO:0000256" key="3">
    <source>
        <dbReference type="ARBA" id="ARBA00022833"/>
    </source>
</evidence>
<organism evidence="9 10">
    <name type="scientific">Dinoponera quadriceps</name>
    <name type="common">South American ant</name>
    <dbReference type="NCBI Taxonomy" id="609295"/>
    <lineage>
        <taxon>Eukaryota</taxon>
        <taxon>Metazoa</taxon>
        <taxon>Ecdysozoa</taxon>
        <taxon>Arthropoda</taxon>
        <taxon>Hexapoda</taxon>
        <taxon>Insecta</taxon>
        <taxon>Pterygota</taxon>
        <taxon>Neoptera</taxon>
        <taxon>Endopterygota</taxon>
        <taxon>Hymenoptera</taxon>
        <taxon>Apocrita</taxon>
        <taxon>Aculeata</taxon>
        <taxon>Formicoidea</taxon>
        <taxon>Formicidae</taxon>
        <taxon>Ponerinae</taxon>
        <taxon>Ponerini</taxon>
        <taxon>Dinoponera</taxon>
    </lineage>
</organism>
<evidence type="ECO:0000259" key="8">
    <source>
        <dbReference type="PROSITE" id="PS51805"/>
    </source>
</evidence>
<accession>A0A6P3X738</accession>
<feature type="region of interest" description="Disordered" evidence="6">
    <location>
        <begin position="825"/>
        <end position="868"/>
    </location>
</feature>
<dbReference type="SUPFAM" id="SSF57903">
    <property type="entry name" value="FYVE/PHD zinc finger"/>
    <property type="match status" value="3"/>
</dbReference>
<dbReference type="InterPro" id="IPR013083">
    <property type="entry name" value="Znf_RING/FYVE/PHD"/>
</dbReference>
<dbReference type="InterPro" id="IPR011011">
    <property type="entry name" value="Znf_FYVE_PHD"/>
</dbReference>
<dbReference type="PANTHER" id="PTHR13793">
    <property type="entry name" value="PHD FINGER PROTEINS"/>
    <property type="match status" value="1"/>
</dbReference>
<dbReference type="RefSeq" id="XP_014473699.1">
    <property type="nucleotide sequence ID" value="XM_014618213.1"/>
</dbReference>
<dbReference type="PANTHER" id="PTHR13793:SF150">
    <property type="entry name" value="PHD FINGER PROTEIN 14"/>
    <property type="match status" value="1"/>
</dbReference>
<keyword evidence="9" id="KW-1185">Reference proteome</keyword>
<dbReference type="GO" id="GO:0008270">
    <property type="term" value="F:zinc ion binding"/>
    <property type="evidence" value="ECO:0007669"/>
    <property type="project" value="UniProtKB-KW"/>
</dbReference>
<evidence type="ECO:0000256" key="1">
    <source>
        <dbReference type="ARBA" id="ARBA00022723"/>
    </source>
</evidence>
<feature type="coiled-coil region" evidence="5">
    <location>
        <begin position="436"/>
        <end position="473"/>
    </location>
</feature>
<dbReference type="CDD" id="cd15562">
    <property type="entry name" value="PHD2_PHF14"/>
    <property type="match status" value="1"/>
</dbReference>
<dbReference type="PROSITE" id="PS01359">
    <property type="entry name" value="ZF_PHD_1"/>
    <property type="match status" value="2"/>
</dbReference>
<dbReference type="InterPro" id="IPR019787">
    <property type="entry name" value="Znf_PHD-finger"/>
</dbReference>
<dbReference type="Proteomes" id="UP000515204">
    <property type="component" value="Unplaced"/>
</dbReference>
<keyword evidence="5" id="KW-0175">Coiled coil</keyword>
<dbReference type="CDD" id="cd15674">
    <property type="entry name" value="ePHD_PHF14"/>
    <property type="match status" value="1"/>
</dbReference>
<evidence type="ECO:0000259" key="7">
    <source>
        <dbReference type="PROSITE" id="PS50016"/>
    </source>
</evidence>
<feature type="region of interest" description="Disordered" evidence="6">
    <location>
        <begin position="734"/>
        <end position="790"/>
    </location>
</feature>
<feature type="domain" description="PHD-type" evidence="7">
    <location>
        <begin position="874"/>
        <end position="927"/>
    </location>
</feature>
<dbReference type="Gene3D" id="2.30.30.1150">
    <property type="match status" value="1"/>
</dbReference>
<feature type="compositionally biased region" description="Pro residues" evidence="6">
    <location>
        <begin position="829"/>
        <end position="850"/>
    </location>
</feature>
<dbReference type="InterPro" id="IPR034732">
    <property type="entry name" value="EPHD"/>
</dbReference>
<dbReference type="Pfam" id="PF00628">
    <property type="entry name" value="PHD"/>
    <property type="match status" value="2"/>
</dbReference>
<feature type="region of interest" description="Disordered" evidence="6">
    <location>
        <begin position="1"/>
        <end position="88"/>
    </location>
</feature>
<evidence type="ECO:0000256" key="4">
    <source>
        <dbReference type="PROSITE-ProRule" id="PRU00146"/>
    </source>
</evidence>